<gene>
    <name evidence="1" type="ORF">AZ78_0329</name>
</gene>
<dbReference type="EMBL" id="JAJA02000001">
    <property type="protein sequence ID" value="KWS02783.1"/>
    <property type="molecule type" value="Genomic_DNA"/>
</dbReference>
<organism evidence="1 2">
    <name type="scientific">Lysobacter capsici AZ78</name>
    <dbReference type="NCBI Taxonomy" id="1444315"/>
    <lineage>
        <taxon>Bacteria</taxon>
        <taxon>Pseudomonadati</taxon>
        <taxon>Pseudomonadota</taxon>
        <taxon>Gammaproteobacteria</taxon>
        <taxon>Lysobacterales</taxon>
        <taxon>Lysobacteraceae</taxon>
        <taxon>Lysobacter</taxon>
    </lineage>
</organism>
<dbReference type="AlphaFoldDB" id="A0A125U0I8"/>
<accession>A0A125U0I8</accession>
<comment type="caution">
    <text evidence="1">The sequence shown here is derived from an EMBL/GenBank/DDBJ whole genome shotgun (WGS) entry which is preliminary data.</text>
</comment>
<sequence>MIFVEIAIGSMAICKSTTPRSKQRGVVVRDERIVDSGIDSCLDSRDV</sequence>
<dbReference type="Proteomes" id="UP000023435">
    <property type="component" value="Unassembled WGS sequence"/>
</dbReference>
<name>A0A125U0I8_9GAMM</name>
<reference evidence="1 2" key="1">
    <citation type="journal article" date="2014" name="Genome Announc.">
        <title>Draft Genome Sequence of Lysobacter capsici AZ78, a Bacterium Antagonistic to Plant-Pathogenic Oomycetes.</title>
        <authorList>
            <person name="Puopolo G."/>
            <person name="Sonego P."/>
            <person name="Engelen K."/>
            <person name="Pertot I."/>
        </authorList>
    </citation>
    <scope>NUCLEOTIDE SEQUENCE [LARGE SCALE GENOMIC DNA]</scope>
    <source>
        <strain evidence="1 2">AZ78</strain>
    </source>
</reference>
<protein>
    <submittedName>
        <fullName evidence="1">Uncharacterized protein</fullName>
    </submittedName>
</protein>
<evidence type="ECO:0000313" key="1">
    <source>
        <dbReference type="EMBL" id="KWS02783.1"/>
    </source>
</evidence>
<keyword evidence="2" id="KW-1185">Reference proteome</keyword>
<evidence type="ECO:0000313" key="2">
    <source>
        <dbReference type="Proteomes" id="UP000023435"/>
    </source>
</evidence>
<proteinExistence type="predicted"/>